<protein>
    <submittedName>
        <fullName evidence="2">Acetyltransferase</fullName>
    </submittedName>
</protein>
<dbReference type="Pfam" id="PF14542">
    <property type="entry name" value="Acetyltransf_CG"/>
    <property type="match status" value="1"/>
</dbReference>
<dbReference type="PANTHER" id="PTHR31435:SF9">
    <property type="entry name" value="PROTEIN NATD1"/>
    <property type="match status" value="1"/>
</dbReference>
<name>A0A0A0F5G5_9GAMM</name>
<dbReference type="eggNOG" id="COG2388">
    <property type="taxonomic scope" value="Bacteria"/>
</dbReference>
<keyword evidence="3" id="KW-1185">Reference proteome</keyword>
<evidence type="ECO:0000313" key="3">
    <source>
        <dbReference type="Proteomes" id="UP000029989"/>
    </source>
</evidence>
<dbReference type="PANTHER" id="PTHR31435">
    <property type="entry name" value="PROTEIN NATD1"/>
    <property type="match status" value="1"/>
</dbReference>
<dbReference type="PROSITE" id="PS51729">
    <property type="entry name" value="GNAT_YJDJ"/>
    <property type="match status" value="1"/>
</dbReference>
<gene>
    <name evidence="2" type="ORF">N799_00740</name>
</gene>
<proteinExistence type="predicted"/>
<dbReference type="EMBL" id="AVPT01000001">
    <property type="protein sequence ID" value="KGM57740.1"/>
    <property type="molecule type" value="Genomic_DNA"/>
</dbReference>
<dbReference type="Gene3D" id="3.40.630.30">
    <property type="match status" value="1"/>
</dbReference>
<organism evidence="2 3">
    <name type="scientific">Lysobacter arseniciresistens ZS79</name>
    <dbReference type="NCBI Taxonomy" id="913325"/>
    <lineage>
        <taxon>Bacteria</taxon>
        <taxon>Pseudomonadati</taxon>
        <taxon>Pseudomonadota</taxon>
        <taxon>Gammaproteobacteria</taxon>
        <taxon>Lysobacterales</taxon>
        <taxon>Lysobacteraceae</taxon>
        <taxon>Novilysobacter</taxon>
    </lineage>
</organism>
<dbReference type="InterPro" id="IPR016181">
    <property type="entry name" value="Acyl_CoA_acyltransferase"/>
</dbReference>
<dbReference type="RefSeq" id="WP_036206352.1">
    <property type="nucleotide sequence ID" value="NZ_AVPT01000001.1"/>
</dbReference>
<feature type="domain" description="N-acetyltransferase" evidence="1">
    <location>
        <begin position="7"/>
        <end position="92"/>
    </location>
</feature>
<dbReference type="AlphaFoldDB" id="A0A0A0F5G5"/>
<dbReference type="STRING" id="913325.N799_00740"/>
<evidence type="ECO:0000259" key="1">
    <source>
        <dbReference type="PROSITE" id="PS51729"/>
    </source>
</evidence>
<comment type="caution">
    <text evidence="2">The sequence shown here is derived from an EMBL/GenBank/DDBJ whole genome shotgun (WGS) entry which is preliminary data.</text>
</comment>
<dbReference type="SUPFAM" id="SSF55729">
    <property type="entry name" value="Acyl-CoA N-acyltransferases (Nat)"/>
    <property type="match status" value="1"/>
</dbReference>
<sequence>MSDFEVQHQPDRSRFVTVLEGVEAVLDYRMEGECMVIEHTIVPEAVGGRGIAGTLTRVAFDHARAQGWHVRPACSYAAGWVDRHPEYGDLLG</sequence>
<accession>A0A0A0F5G5</accession>
<dbReference type="InterPro" id="IPR031165">
    <property type="entry name" value="GNAT_YJDJ"/>
</dbReference>
<dbReference type="GO" id="GO:0016740">
    <property type="term" value="F:transferase activity"/>
    <property type="evidence" value="ECO:0007669"/>
    <property type="project" value="UniProtKB-KW"/>
</dbReference>
<dbReference type="InterPro" id="IPR045057">
    <property type="entry name" value="Gcn5-rel_NAT"/>
</dbReference>
<keyword evidence="2" id="KW-0808">Transferase</keyword>
<evidence type="ECO:0000313" key="2">
    <source>
        <dbReference type="EMBL" id="KGM57740.1"/>
    </source>
</evidence>
<reference evidence="2 3" key="1">
    <citation type="journal article" date="2015" name="Stand. Genomic Sci.">
        <title>Genomic information of the arsenic-resistant bacterium Lysobacter arseniciresistens type strain ZS79(T) and comparison of Lysobacter draft genomes.</title>
        <authorList>
            <person name="Liu L."/>
            <person name="Zhang S."/>
            <person name="Luo M."/>
            <person name="Wang G."/>
        </authorList>
    </citation>
    <scope>NUCLEOTIDE SEQUENCE [LARGE SCALE GENOMIC DNA]</scope>
    <source>
        <strain evidence="2 3">ZS79</strain>
    </source>
</reference>
<dbReference type="Proteomes" id="UP000029989">
    <property type="component" value="Unassembled WGS sequence"/>
</dbReference>
<dbReference type="OrthoDB" id="9813275at2"/>